<keyword evidence="3" id="KW-0479">Metal-binding</keyword>
<dbReference type="InterPro" id="IPR007197">
    <property type="entry name" value="rSAM"/>
</dbReference>
<evidence type="ECO:0000313" key="8">
    <source>
        <dbReference type="EMBL" id="GLW58762.1"/>
    </source>
</evidence>
<keyword evidence="5" id="KW-0411">Iron-sulfur</keyword>
<dbReference type="PROSITE" id="PS51918">
    <property type="entry name" value="RADICAL_SAM"/>
    <property type="match status" value="1"/>
</dbReference>
<evidence type="ECO:0000256" key="3">
    <source>
        <dbReference type="ARBA" id="ARBA00022723"/>
    </source>
</evidence>
<dbReference type="SFLD" id="SFLDG01072">
    <property type="entry name" value="dehydrogenase_like"/>
    <property type="match status" value="1"/>
</dbReference>
<dbReference type="GO" id="GO:0046872">
    <property type="term" value="F:metal ion binding"/>
    <property type="evidence" value="ECO:0007669"/>
    <property type="project" value="UniProtKB-KW"/>
</dbReference>
<dbReference type="SFLD" id="SFLDS00029">
    <property type="entry name" value="Radical_SAM"/>
    <property type="match status" value="1"/>
</dbReference>
<dbReference type="EMBL" id="BSRX01000059">
    <property type="protein sequence ID" value="GLW58762.1"/>
    <property type="molecule type" value="Genomic_DNA"/>
</dbReference>
<keyword evidence="4" id="KW-0408">Iron</keyword>
<name>A0A9W6PQ30_9ACTN</name>
<reference evidence="8" key="1">
    <citation type="submission" date="2023-02" db="EMBL/GenBank/DDBJ databases">
        <title>Kitasatospora phosalacinea NBRC 14362.</title>
        <authorList>
            <person name="Ichikawa N."/>
            <person name="Sato H."/>
            <person name="Tonouchi N."/>
        </authorList>
    </citation>
    <scope>NUCLEOTIDE SEQUENCE</scope>
    <source>
        <strain evidence="8">NBRC 14362</strain>
    </source>
</reference>
<evidence type="ECO:0000256" key="4">
    <source>
        <dbReference type="ARBA" id="ARBA00023004"/>
    </source>
</evidence>
<gene>
    <name evidence="8" type="ORF">Kpho01_67730</name>
</gene>
<evidence type="ECO:0000256" key="1">
    <source>
        <dbReference type="ARBA" id="ARBA00001966"/>
    </source>
</evidence>
<dbReference type="Proteomes" id="UP001165143">
    <property type="component" value="Unassembled WGS sequence"/>
</dbReference>
<evidence type="ECO:0000256" key="6">
    <source>
        <dbReference type="ARBA" id="ARBA00023601"/>
    </source>
</evidence>
<dbReference type="SFLD" id="SFLDG01386">
    <property type="entry name" value="main_SPASM_domain-containing"/>
    <property type="match status" value="1"/>
</dbReference>
<keyword evidence="2" id="KW-0949">S-adenosyl-L-methionine</keyword>
<proteinExistence type="inferred from homology"/>
<dbReference type="InterPro" id="IPR023867">
    <property type="entry name" value="Sulphatase_maturase_rSAM"/>
</dbReference>
<accession>A0A9W6PQ30</accession>
<evidence type="ECO:0000313" key="9">
    <source>
        <dbReference type="Proteomes" id="UP001165143"/>
    </source>
</evidence>
<protein>
    <recommendedName>
        <fullName evidence="7">Radical SAM core domain-containing protein</fullName>
    </recommendedName>
</protein>
<dbReference type="AlphaFoldDB" id="A0A9W6PQ30"/>
<organism evidence="8 9">
    <name type="scientific">Kitasatospora phosalacinea</name>
    <dbReference type="NCBI Taxonomy" id="2065"/>
    <lineage>
        <taxon>Bacteria</taxon>
        <taxon>Bacillati</taxon>
        <taxon>Actinomycetota</taxon>
        <taxon>Actinomycetes</taxon>
        <taxon>Kitasatosporales</taxon>
        <taxon>Streptomycetaceae</taxon>
        <taxon>Kitasatospora</taxon>
    </lineage>
</organism>
<dbReference type="RefSeq" id="WP_051778422.1">
    <property type="nucleotide sequence ID" value="NZ_BSRX01000059.1"/>
</dbReference>
<evidence type="ECO:0000259" key="7">
    <source>
        <dbReference type="PROSITE" id="PS51918"/>
    </source>
</evidence>
<dbReference type="SUPFAM" id="SSF102114">
    <property type="entry name" value="Radical SAM enzymes"/>
    <property type="match status" value="1"/>
</dbReference>
<comment type="similarity">
    <text evidence="6">Belongs to the radical SAM superfamily. Anaerobic sulfatase-maturating enzyme family.</text>
</comment>
<dbReference type="InterPro" id="IPR058240">
    <property type="entry name" value="rSAM_sf"/>
</dbReference>
<dbReference type="SFLD" id="SFLDG01067">
    <property type="entry name" value="SPASM/twitch_domain_containing"/>
    <property type="match status" value="1"/>
</dbReference>
<dbReference type="PANTHER" id="PTHR43273:SF3">
    <property type="entry name" value="ANAEROBIC SULFATASE-MATURATING ENZYME HOMOLOG ASLB-RELATED"/>
    <property type="match status" value="1"/>
</dbReference>
<dbReference type="GO" id="GO:0051536">
    <property type="term" value="F:iron-sulfur cluster binding"/>
    <property type="evidence" value="ECO:0007669"/>
    <property type="project" value="UniProtKB-KW"/>
</dbReference>
<dbReference type="CDD" id="cd01335">
    <property type="entry name" value="Radical_SAM"/>
    <property type="match status" value="1"/>
</dbReference>
<dbReference type="Pfam" id="PF04055">
    <property type="entry name" value="Radical_SAM"/>
    <property type="match status" value="1"/>
</dbReference>
<dbReference type="Gene3D" id="3.20.20.70">
    <property type="entry name" value="Aldolase class I"/>
    <property type="match status" value="1"/>
</dbReference>
<evidence type="ECO:0000256" key="2">
    <source>
        <dbReference type="ARBA" id="ARBA00022691"/>
    </source>
</evidence>
<dbReference type="NCBIfam" id="TIGR04085">
    <property type="entry name" value="rSAM_more_4Fe4S"/>
    <property type="match status" value="1"/>
</dbReference>
<dbReference type="InterPro" id="IPR013785">
    <property type="entry name" value="Aldolase_TIM"/>
</dbReference>
<dbReference type="PANTHER" id="PTHR43273">
    <property type="entry name" value="ANAEROBIC SULFATASE-MATURATING ENZYME HOMOLOG ASLB-RELATED"/>
    <property type="match status" value="1"/>
</dbReference>
<comment type="caution">
    <text evidence="8">The sequence shown here is derived from an EMBL/GenBank/DDBJ whole genome shotgun (WGS) entry which is preliminary data.</text>
</comment>
<comment type="cofactor">
    <cofactor evidence="1">
        <name>[4Fe-4S] cluster</name>
        <dbReference type="ChEBI" id="CHEBI:49883"/>
    </cofactor>
</comment>
<dbReference type="InterPro" id="IPR023885">
    <property type="entry name" value="4Fe4S-binding_SPASM_dom"/>
</dbReference>
<evidence type="ECO:0000256" key="5">
    <source>
        <dbReference type="ARBA" id="ARBA00023014"/>
    </source>
</evidence>
<feature type="domain" description="Radical SAM core" evidence="7">
    <location>
        <begin position="20"/>
        <end position="247"/>
    </location>
</feature>
<sequence>MSTAPTSNDLDSLYARLDTADVTSAVSVILKLRGETCDIDCLYCFEKRKEAPGGRRVDAADVHHLSAIFAGRPLAVELHGGEPLTAGQDAVADVLRALAANPNVVRVSLQTNGLLLDDSWLDLFDEHLPGLEISISLDGDARGNRWRVGYDGLPVYPRIVDALRLLERRGRTASLVCVVTTEILGRAEEVIDHLAAFPAVTAVNLVPCFDSSVLAPTKAASRRPGPSRTLQAEALGPAGPAWAITPEQYTDFTLAAAVQWVRAGWFRTVKLDPVVSVIRRLRGLRTGSCHFDDLKCDHVFTLYPDGRLGSCDELPWPQAQLARLPLIRSQQAVRRAQGRSPLLAQAHTLTSPCVSCDYRETCGGGCMAIRLRHTQVGRADAYCDHRMRLIDGIAALLAQPEHPEGIRCTRLRWHPRHPNQMHDVTAFLNRWDDPTAARHPARLHTSPLGNINTVGLPGIHEADDLDPRHPQWRDGIEPAVFPLVQAVTESWGYITYDSCQGHPATPDAPQRELAIGILPRDRTEAAEIAARLCHLAALADAVLPAHCTLDVGRSLLTCSNSQNRYPVLDVRLMPSPGSRPDDYLADLPAGGRLLAELAERLAHRPAGGDLLHCACPPPSSRPRTLEPLEVRR</sequence>
<dbReference type="GO" id="GO:0016491">
    <property type="term" value="F:oxidoreductase activity"/>
    <property type="evidence" value="ECO:0007669"/>
    <property type="project" value="InterPro"/>
</dbReference>